<dbReference type="Proteomes" id="UP001166286">
    <property type="component" value="Unassembled WGS sequence"/>
</dbReference>
<protein>
    <recommendedName>
        <fullName evidence="3">G domain-containing protein</fullName>
    </recommendedName>
</protein>
<accession>A0AA39QQ83</accession>
<evidence type="ECO:0000313" key="1">
    <source>
        <dbReference type="EMBL" id="KAK0507123.1"/>
    </source>
</evidence>
<comment type="caution">
    <text evidence="1">The sequence shown here is derived from an EMBL/GenBank/DDBJ whole genome shotgun (WGS) entry which is preliminary data.</text>
</comment>
<evidence type="ECO:0008006" key="3">
    <source>
        <dbReference type="Google" id="ProtNLM"/>
    </source>
</evidence>
<sequence length="724" mass="80637">MAERKNVVFVGMMQNGKSSLIQRILRYAGEHKKAQTVGIGGGNVAETQACSTYSLEAPLKRHILYEVAGSNDVEQDRVVTPGSKDFDFEDAGEVYEITKDKGDRLPLNLIDTPGLSDSKNIQSSTSGMCEIDERHKLRILLALQEIEDVHAICLVVRRGTSFSGDFKNLVKQLRDLFMFSVRSSSWNLNYHIVHTNIDPRDRASDLCKFRQRAFDEFGPPGAVHHFIDNDPDSDSPLEQFLTNQALSNIFRSLLPLAPEKFSNLLYPKSPKHDHNDQVLVNGIRIAIHQLRTTIEGMENELSSRKKYVAADGPGIEFIKARLVEYDTEIAELNDDALSIIASEEAWTDKNAFGGGSRLFSFSTTALIADVHHWSDADGKFVGESKGEFFYSVKLQPDWACKAKGSVTLKAKKKDKYADKIWALRERRKPLAKEWEEFVKNSGTVEQEDTTVKTDIEAMERVIAQLQDDLAVIEQSGRSISLAANPGFIEYFTVDNSFSAALGYQLQAKVPWSVSPLDKVDRERLKVLLDENLSLKQSLLDALTAKRRRLISLFGQAQCLALGTSQLVKSSFTTAQVQSAAGLLHDLIRPAIDTGDDVERESPELEPIAKLVEQLEGLRTNRQSRRSKGDDRAAFEAARSAEANNLARMTRLSDDIAETSASLQAAYRDHARAQAATYYLGSDEGVPVGIYPLFLDLAGKDLNTCFTNTYKRLSDVVDLQDSSLD</sequence>
<dbReference type="EMBL" id="JAFEKC020000024">
    <property type="protein sequence ID" value="KAK0507123.1"/>
    <property type="molecule type" value="Genomic_DNA"/>
</dbReference>
<reference evidence="1" key="1">
    <citation type="submission" date="2023-03" db="EMBL/GenBank/DDBJ databases">
        <title>Complete genome of Cladonia borealis.</title>
        <authorList>
            <person name="Park H."/>
        </authorList>
    </citation>
    <scope>NUCLEOTIDE SEQUENCE</scope>
    <source>
        <strain evidence="1">ANT050790</strain>
    </source>
</reference>
<gene>
    <name evidence="1" type="ORF">JMJ35_010161</name>
</gene>
<dbReference type="InterPro" id="IPR027417">
    <property type="entry name" value="P-loop_NTPase"/>
</dbReference>
<dbReference type="AlphaFoldDB" id="A0AA39QQ83"/>
<name>A0AA39QQ83_9LECA</name>
<evidence type="ECO:0000313" key="2">
    <source>
        <dbReference type="Proteomes" id="UP001166286"/>
    </source>
</evidence>
<keyword evidence="2" id="KW-1185">Reference proteome</keyword>
<dbReference type="SUPFAM" id="SSF52540">
    <property type="entry name" value="P-loop containing nucleoside triphosphate hydrolases"/>
    <property type="match status" value="1"/>
</dbReference>
<proteinExistence type="predicted"/>
<organism evidence="1 2">
    <name type="scientific">Cladonia borealis</name>
    <dbReference type="NCBI Taxonomy" id="184061"/>
    <lineage>
        <taxon>Eukaryota</taxon>
        <taxon>Fungi</taxon>
        <taxon>Dikarya</taxon>
        <taxon>Ascomycota</taxon>
        <taxon>Pezizomycotina</taxon>
        <taxon>Lecanoromycetes</taxon>
        <taxon>OSLEUM clade</taxon>
        <taxon>Lecanoromycetidae</taxon>
        <taxon>Lecanorales</taxon>
        <taxon>Lecanorineae</taxon>
        <taxon>Cladoniaceae</taxon>
        <taxon>Cladonia</taxon>
    </lineage>
</organism>
<dbReference type="Gene3D" id="3.40.50.300">
    <property type="entry name" value="P-loop containing nucleotide triphosphate hydrolases"/>
    <property type="match status" value="1"/>
</dbReference>